<comment type="caution">
    <text evidence="3">The sequence shown here is derived from an EMBL/GenBank/DDBJ whole genome shotgun (WGS) entry which is preliminary data.</text>
</comment>
<dbReference type="RefSeq" id="WP_169350258.1">
    <property type="nucleotide sequence ID" value="NZ_JABBJJ010000292.1"/>
</dbReference>
<accession>A0A848LTR3</accession>
<keyword evidence="4" id="KW-1185">Reference proteome</keyword>
<evidence type="ECO:0000256" key="2">
    <source>
        <dbReference type="SAM" id="SignalP"/>
    </source>
</evidence>
<sequence length="524" mass="58005">MMGTTRPSAHRAMALMGILLLGTAQAAPEQSQSSLSSRRERPDNSRYLPPGDPNLSPTWDWTVIGAGHTMYYSPNGGTPIPLNNVQLPFFTSGHPLATDEKDMYPEDGWMLVYRDFGTPTSAPAMPFFALYNKYKGTLRFMYYNAGNFAYSAYRAELSFRNTAATGGLMTFTDTAKATLADYDKAKQDDFMGRMAINQGWAWADFTLFGYDPNAHPDAKLHLELHGLNISDVQLEGQLNLNQVIDSSAPATSNTNAFSSLLAAYNAGHKYYKDVNAQKAALQARVNKELQNPAADPWWVSVAQQFLGSSVVSAAPYIGAMIGFVKFFIGGKTKPARREPMNFEGALKMTGTITTAQQIDMGDFALSTGPTAPDFYRPVQPIPWGVFNLTDKPTMLVSGYASGCYDDYGKILYCEEAGDYALAPPAYVVNPNAGLTLKSIKTAFIFHDGPSSFVDSSQLSASYYWRQDWCSDWYSYNYPCYEYGSGGSRPYSVGLELTFETNAPTRYADREFVVYKEYPPTELYQ</sequence>
<feature type="chain" id="PRO_5032700577" evidence="2">
    <location>
        <begin position="27"/>
        <end position="524"/>
    </location>
</feature>
<keyword evidence="2" id="KW-0732">Signal</keyword>
<proteinExistence type="predicted"/>
<evidence type="ECO:0000256" key="1">
    <source>
        <dbReference type="SAM" id="MobiDB-lite"/>
    </source>
</evidence>
<evidence type="ECO:0000313" key="4">
    <source>
        <dbReference type="Proteomes" id="UP000518300"/>
    </source>
</evidence>
<feature type="signal peptide" evidence="2">
    <location>
        <begin position="1"/>
        <end position="26"/>
    </location>
</feature>
<dbReference type="Proteomes" id="UP000518300">
    <property type="component" value="Unassembled WGS sequence"/>
</dbReference>
<feature type="region of interest" description="Disordered" evidence="1">
    <location>
        <begin position="26"/>
        <end position="53"/>
    </location>
</feature>
<protein>
    <submittedName>
        <fullName evidence="3">Uncharacterized protein</fullName>
    </submittedName>
</protein>
<reference evidence="3 4" key="1">
    <citation type="submission" date="2020-04" db="EMBL/GenBank/DDBJ databases">
        <title>Draft genome of Pyxidicoccus fallax type strain.</title>
        <authorList>
            <person name="Whitworth D.E."/>
        </authorList>
    </citation>
    <scope>NUCLEOTIDE SEQUENCE [LARGE SCALE GENOMIC DNA]</scope>
    <source>
        <strain evidence="3 4">DSM 14698</strain>
    </source>
</reference>
<name>A0A848LTR3_9BACT</name>
<feature type="compositionally biased region" description="Low complexity" evidence="1">
    <location>
        <begin position="26"/>
        <end position="36"/>
    </location>
</feature>
<gene>
    <name evidence="3" type="ORF">HG543_40355</name>
</gene>
<dbReference type="EMBL" id="JABBJJ010000292">
    <property type="protein sequence ID" value="NMO21059.1"/>
    <property type="molecule type" value="Genomic_DNA"/>
</dbReference>
<dbReference type="AlphaFoldDB" id="A0A848LTR3"/>
<organism evidence="3 4">
    <name type="scientific">Pyxidicoccus fallax</name>
    <dbReference type="NCBI Taxonomy" id="394095"/>
    <lineage>
        <taxon>Bacteria</taxon>
        <taxon>Pseudomonadati</taxon>
        <taxon>Myxococcota</taxon>
        <taxon>Myxococcia</taxon>
        <taxon>Myxococcales</taxon>
        <taxon>Cystobacterineae</taxon>
        <taxon>Myxococcaceae</taxon>
        <taxon>Pyxidicoccus</taxon>
    </lineage>
</organism>
<evidence type="ECO:0000313" key="3">
    <source>
        <dbReference type="EMBL" id="NMO21059.1"/>
    </source>
</evidence>